<dbReference type="InterPro" id="IPR011701">
    <property type="entry name" value="MFS"/>
</dbReference>
<proteinExistence type="inferred from homology"/>
<feature type="transmembrane region" description="Helical" evidence="8">
    <location>
        <begin position="246"/>
        <end position="266"/>
    </location>
</feature>
<dbReference type="RefSeq" id="WP_055258840.1">
    <property type="nucleotide sequence ID" value="NZ_BCMV01000019.1"/>
</dbReference>
<protein>
    <submittedName>
        <fullName evidence="10">Probable nitrate transporter narT</fullName>
    </submittedName>
</protein>
<evidence type="ECO:0000256" key="5">
    <source>
        <dbReference type="ARBA" id="ARBA00022989"/>
    </source>
</evidence>
<dbReference type="InterPro" id="IPR044772">
    <property type="entry name" value="NO3_transporter"/>
</dbReference>
<evidence type="ECO:0000256" key="6">
    <source>
        <dbReference type="ARBA" id="ARBA00023063"/>
    </source>
</evidence>
<sequence length="428" mass="46234">MENLKLKGNPARGLIGPTLGFFIGCTVVSLFGPTATIFKEIFVHLNPMLISLLVAAPSLSGSLLRIPFSAWVDTTGGKKPLFVLLILYILGMLGLYILITFFRQDLSNNYLLVLIFSLVAGCGLATFSVGISQTSYWFPKSKQGIALGIYGGIGNLGPGILTVVVPFLLASLSLSGTYLAWLIFVIIGTVLYFLIAENAWYFQLLKKGFKKEDAISYAEKHYGQELFPRVKVTQSLAISGKSWKTWALTMIYFTTFGGFLALTAWFPEYFETFFHIDLTTAAIFTAIFSILASLIRVYGGKLSDKFSGEKICLLSLIVTLIGSIIMTFAFSLPLALVGIIILAIGMGIANAAVFKMVPNAVPEAMGGASGWVGGLGGLGGFFVPLALTLFISGGNLSGYATGFVIFIILTLISLLMMYLLRPKKKLNA</sequence>
<dbReference type="InterPro" id="IPR020846">
    <property type="entry name" value="MFS_dom"/>
</dbReference>
<dbReference type="PROSITE" id="PS51257">
    <property type="entry name" value="PROKAR_LIPOPROTEIN"/>
    <property type="match status" value="1"/>
</dbReference>
<comment type="similarity">
    <text evidence="2">Belongs to the major facilitator superfamily. Nitrate/nitrite porter (TC 2.A.1.8) family.</text>
</comment>
<feature type="transmembrane region" description="Helical" evidence="8">
    <location>
        <begin position="336"/>
        <end position="357"/>
    </location>
</feature>
<dbReference type="Pfam" id="PF07690">
    <property type="entry name" value="MFS_1"/>
    <property type="match status" value="1"/>
</dbReference>
<keyword evidence="4 8" id="KW-0812">Transmembrane</keyword>
<evidence type="ECO:0000256" key="2">
    <source>
        <dbReference type="ARBA" id="ARBA00008432"/>
    </source>
</evidence>
<keyword evidence="6" id="KW-0534">Nitrate assimilation</keyword>
<comment type="caution">
    <text evidence="10">The sequence shown here is derived from an EMBL/GenBank/DDBJ whole genome shotgun (WGS) entry which is preliminary data.</text>
</comment>
<evidence type="ECO:0000256" key="7">
    <source>
        <dbReference type="ARBA" id="ARBA00023136"/>
    </source>
</evidence>
<evidence type="ECO:0000259" key="9">
    <source>
        <dbReference type="PROSITE" id="PS50850"/>
    </source>
</evidence>
<gene>
    <name evidence="10" type="primary">narT_2</name>
    <name evidence="10" type="ORF">ERS852473_01327</name>
</gene>
<evidence type="ECO:0000256" key="3">
    <source>
        <dbReference type="ARBA" id="ARBA00022448"/>
    </source>
</evidence>
<evidence type="ECO:0000256" key="8">
    <source>
        <dbReference type="SAM" id="Phobius"/>
    </source>
</evidence>
<feature type="transmembrane region" description="Helical" evidence="8">
    <location>
        <begin position="397"/>
        <end position="420"/>
    </location>
</feature>
<dbReference type="PANTHER" id="PTHR23515">
    <property type="entry name" value="HIGH-AFFINITY NITRATE TRANSPORTER 2.3"/>
    <property type="match status" value="1"/>
</dbReference>
<feature type="transmembrane region" description="Helical" evidence="8">
    <location>
        <begin position="178"/>
        <end position="201"/>
    </location>
</feature>
<feature type="transmembrane region" description="Helical" evidence="8">
    <location>
        <begin position="111"/>
        <end position="132"/>
    </location>
</feature>
<feature type="transmembrane region" description="Helical" evidence="8">
    <location>
        <begin position="80"/>
        <end position="99"/>
    </location>
</feature>
<dbReference type="InterPro" id="IPR036259">
    <property type="entry name" value="MFS_trans_sf"/>
</dbReference>
<feature type="transmembrane region" description="Helical" evidence="8">
    <location>
        <begin position="144"/>
        <end position="172"/>
    </location>
</feature>
<feature type="transmembrane region" description="Helical" evidence="8">
    <location>
        <begin position="369"/>
        <end position="391"/>
    </location>
</feature>
<keyword evidence="7 8" id="KW-0472">Membrane</keyword>
<feature type="transmembrane region" description="Helical" evidence="8">
    <location>
        <begin position="48"/>
        <end position="68"/>
    </location>
</feature>
<dbReference type="EMBL" id="CYZR01000004">
    <property type="protein sequence ID" value="CUN88520.1"/>
    <property type="molecule type" value="Genomic_DNA"/>
</dbReference>
<evidence type="ECO:0000256" key="1">
    <source>
        <dbReference type="ARBA" id="ARBA00004651"/>
    </source>
</evidence>
<dbReference type="Gene3D" id="1.20.1250.20">
    <property type="entry name" value="MFS general substrate transporter like domains"/>
    <property type="match status" value="2"/>
</dbReference>
<dbReference type="PROSITE" id="PS50850">
    <property type="entry name" value="MFS"/>
    <property type="match status" value="1"/>
</dbReference>
<feature type="transmembrane region" description="Helical" evidence="8">
    <location>
        <begin position="311"/>
        <end position="330"/>
    </location>
</feature>
<evidence type="ECO:0000256" key="4">
    <source>
        <dbReference type="ARBA" id="ARBA00022692"/>
    </source>
</evidence>
<organism evidence="10 11">
    <name type="scientific">Sarcina ventriculi</name>
    <name type="common">Clostridium ventriculi</name>
    <dbReference type="NCBI Taxonomy" id="1267"/>
    <lineage>
        <taxon>Bacteria</taxon>
        <taxon>Bacillati</taxon>
        <taxon>Bacillota</taxon>
        <taxon>Clostridia</taxon>
        <taxon>Eubacteriales</taxon>
        <taxon>Clostridiaceae</taxon>
        <taxon>Sarcina</taxon>
    </lineage>
</organism>
<evidence type="ECO:0000313" key="10">
    <source>
        <dbReference type="EMBL" id="CUN88520.1"/>
    </source>
</evidence>
<dbReference type="Proteomes" id="UP000095488">
    <property type="component" value="Unassembled WGS sequence"/>
</dbReference>
<feature type="transmembrane region" description="Helical" evidence="8">
    <location>
        <begin position="278"/>
        <end position="299"/>
    </location>
</feature>
<keyword evidence="11" id="KW-1185">Reference proteome</keyword>
<keyword evidence="3" id="KW-0813">Transport</keyword>
<comment type="subcellular location">
    <subcellularLocation>
        <location evidence="1">Cell membrane</location>
        <topology evidence="1">Multi-pass membrane protein</topology>
    </subcellularLocation>
</comment>
<reference evidence="10 11" key="1">
    <citation type="submission" date="2015-09" db="EMBL/GenBank/DDBJ databases">
        <authorList>
            <consortium name="Pathogen Informatics"/>
        </authorList>
    </citation>
    <scope>NUCLEOTIDE SEQUENCE [LARGE SCALE GENOMIC DNA]</scope>
    <source>
        <strain evidence="10 11">2789STDY5834858</strain>
    </source>
</reference>
<name>A0ABM9UQ89_SARVE</name>
<feature type="transmembrane region" description="Helical" evidence="8">
    <location>
        <begin position="21"/>
        <end position="42"/>
    </location>
</feature>
<keyword evidence="5 8" id="KW-1133">Transmembrane helix</keyword>
<evidence type="ECO:0000313" key="11">
    <source>
        <dbReference type="Proteomes" id="UP000095488"/>
    </source>
</evidence>
<dbReference type="SUPFAM" id="SSF103473">
    <property type="entry name" value="MFS general substrate transporter"/>
    <property type="match status" value="1"/>
</dbReference>
<accession>A0ABM9UQ89</accession>
<feature type="domain" description="Major facilitator superfamily (MFS) profile" evidence="9">
    <location>
        <begin position="13"/>
        <end position="425"/>
    </location>
</feature>